<name>A0A3E4UKM0_BACSE</name>
<reference evidence="2 3" key="1">
    <citation type="submission" date="2018-08" db="EMBL/GenBank/DDBJ databases">
        <title>A genome reference for cultivated species of the human gut microbiota.</title>
        <authorList>
            <person name="Zou Y."/>
            <person name="Xue W."/>
            <person name="Luo G."/>
        </authorList>
    </citation>
    <scope>NUCLEOTIDE SEQUENCE [LARGE SCALE GENOMIC DNA]</scope>
    <source>
        <strain evidence="2 3">TF03-6</strain>
    </source>
</reference>
<sequence>MFNQLLTTIMKKNLWMLAAALCMTACSQNEDIVIEQPVSDNDFESPDGRLIIQLGGIETRIGASVGVTRAPLDKLYDEAEGATTRLGIFALATNDATTSTAITDANRTAAWGDTENYGILLNNIQAAVTAWPKQDGSDVKPDGLENDLAQKITLYKGNAANGVYYYPMQKKYDYSFYGYAPYQEGQTISAAKPEITFARFDGSQDIIWNNATAGEIAPNSIYLKKDIKNDASLTGYKAQYIRQLKYHHELNQAASEKLQDYPWIPNINFEHQLAQLRFSVIPATEQSEEDRTAVQNMKVKNITIKSHGTTATLNVLTGKLTFTDNGSLLMREATDDGKGNITFTDDNADGTVEVPKDIYVQKYEGGQYTLNGVSSANPLIQGYLMVKPDMEQFLMDVTIMAPDASGVPQDLIVRDIPVNAPAPAVDSGKNDNLFYAGYYYNVRIGIYATQQINATATLATWKPGGDSVDVPIE</sequence>
<dbReference type="Proteomes" id="UP000261223">
    <property type="component" value="Unassembled WGS sequence"/>
</dbReference>
<feature type="chain" id="PRO_5017611139" description="Fimbrillin family protein" evidence="1">
    <location>
        <begin position="28"/>
        <end position="473"/>
    </location>
</feature>
<dbReference type="AlphaFoldDB" id="A0A3E4UKM0"/>
<evidence type="ECO:0000256" key="1">
    <source>
        <dbReference type="SAM" id="SignalP"/>
    </source>
</evidence>
<protein>
    <recommendedName>
        <fullName evidence="4">Fimbrillin family protein</fullName>
    </recommendedName>
</protein>
<organism evidence="2 3">
    <name type="scientific">Bacteroides stercoris</name>
    <dbReference type="NCBI Taxonomy" id="46506"/>
    <lineage>
        <taxon>Bacteria</taxon>
        <taxon>Pseudomonadati</taxon>
        <taxon>Bacteroidota</taxon>
        <taxon>Bacteroidia</taxon>
        <taxon>Bacteroidales</taxon>
        <taxon>Bacteroidaceae</taxon>
        <taxon>Bacteroides</taxon>
    </lineage>
</organism>
<dbReference type="CDD" id="cd13120">
    <property type="entry name" value="BF2867_like_N"/>
    <property type="match status" value="1"/>
</dbReference>
<accession>A0A3E4UKM0</accession>
<proteinExistence type="predicted"/>
<evidence type="ECO:0000313" key="2">
    <source>
        <dbReference type="EMBL" id="RGM10785.1"/>
    </source>
</evidence>
<feature type="signal peptide" evidence="1">
    <location>
        <begin position="1"/>
        <end position="27"/>
    </location>
</feature>
<dbReference type="EMBL" id="QSSV01000021">
    <property type="protein sequence ID" value="RGM10785.1"/>
    <property type="molecule type" value="Genomic_DNA"/>
</dbReference>
<evidence type="ECO:0000313" key="3">
    <source>
        <dbReference type="Proteomes" id="UP000261223"/>
    </source>
</evidence>
<keyword evidence="1" id="KW-0732">Signal</keyword>
<comment type="caution">
    <text evidence="2">The sequence shown here is derived from an EMBL/GenBank/DDBJ whole genome shotgun (WGS) entry which is preliminary data.</text>
</comment>
<evidence type="ECO:0008006" key="4">
    <source>
        <dbReference type="Google" id="ProtNLM"/>
    </source>
</evidence>
<gene>
    <name evidence="2" type="ORF">DXC34_14745</name>
</gene>